<evidence type="ECO:0000313" key="2">
    <source>
        <dbReference type="EMBL" id="QHT02921.1"/>
    </source>
</evidence>
<keyword evidence="1" id="KW-0812">Transmembrane</keyword>
<sequence>MSSKSFKTVSDIDYGNNDFKESLINNSNEEKVAPSHNYILMAIGLLFMIYILNWLNNIDKCACSHIEEGKYLKEWFTFIIIIELVWFFVVIALGINNIFTQYLSVILAISGFINFIFIIRLFMYIHKLKKNKCNCGSKFQRAFIYDVLIFELSLIAIGLFIILMSFIISFFV</sequence>
<reference evidence="2" key="1">
    <citation type="journal article" date="2020" name="Nature">
        <title>Giant virus diversity and host interactions through global metagenomics.</title>
        <authorList>
            <person name="Schulz F."/>
            <person name="Roux S."/>
            <person name="Paez-Espino D."/>
            <person name="Jungbluth S."/>
            <person name="Walsh D.A."/>
            <person name="Denef V.J."/>
            <person name="McMahon K.D."/>
            <person name="Konstantinidis K.T."/>
            <person name="Eloe-Fadrosh E.A."/>
            <person name="Kyrpides N.C."/>
            <person name="Woyke T."/>
        </authorList>
    </citation>
    <scope>NUCLEOTIDE SEQUENCE</scope>
    <source>
        <strain evidence="2">GVMAG-M-3300020727-4</strain>
    </source>
</reference>
<organism evidence="2">
    <name type="scientific">viral metagenome</name>
    <dbReference type="NCBI Taxonomy" id="1070528"/>
    <lineage>
        <taxon>unclassified sequences</taxon>
        <taxon>metagenomes</taxon>
        <taxon>organismal metagenomes</taxon>
    </lineage>
</organism>
<dbReference type="EMBL" id="MN739403">
    <property type="protein sequence ID" value="QHT02921.1"/>
    <property type="molecule type" value="Genomic_DNA"/>
</dbReference>
<accession>A0A6C0CER9</accession>
<protein>
    <submittedName>
        <fullName evidence="2">Uncharacterized protein</fullName>
    </submittedName>
</protein>
<proteinExistence type="predicted"/>
<feature type="transmembrane region" description="Helical" evidence="1">
    <location>
        <begin position="38"/>
        <end position="55"/>
    </location>
</feature>
<keyword evidence="1" id="KW-1133">Transmembrane helix</keyword>
<feature type="transmembrane region" description="Helical" evidence="1">
    <location>
        <begin position="101"/>
        <end position="122"/>
    </location>
</feature>
<keyword evidence="1" id="KW-0472">Membrane</keyword>
<feature type="transmembrane region" description="Helical" evidence="1">
    <location>
        <begin position="143"/>
        <end position="171"/>
    </location>
</feature>
<feature type="transmembrane region" description="Helical" evidence="1">
    <location>
        <begin position="75"/>
        <end position="95"/>
    </location>
</feature>
<name>A0A6C0CER9_9ZZZZ</name>
<evidence type="ECO:0000256" key="1">
    <source>
        <dbReference type="SAM" id="Phobius"/>
    </source>
</evidence>
<dbReference type="AlphaFoldDB" id="A0A6C0CER9"/>